<evidence type="ECO:0000313" key="1">
    <source>
        <dbReference type="EMBL" id="PKA58287.1"/>
    </source>
</evidence>
<proteinExistence type="predicted"/>
<dbReference type="AlphaFoldDB" id="A0A2I0ARW4"/>
<keyword evidence="2" id="KW-1185">Reference proteome</keyword>
<name>A0A2I0ARW4_9ASPA</name>
<reference evidence="1 2" key="1">
    <citation type="journal article" date="2017" name="Nature">
        <title>The Apostasia genome and the evolution of orchids.</title>
        <authorList>
            <person name="Zhang G.Q."/>
            <person name="Liu K.W."/>
            <person name="Li Z."/>
            <person name="Lohaus R."/>
            <person name="Hsiao Y.Y."/>
            <person name="Niu S.C."/>
            <person name="Wang J.Y."/>
            <person name="Lin Y.C."/>
            <person name="Xu Q."/>
            <person name="Chen L.J."/>
            <person name="Yoshida K."/>
            <person name="Fujiwara S."/>
            <person name="Wang Z.W."/>
            <person name="Zhang Y.Q."/>
            <person name="Mitsuda N."/>
            <person name="Wang M."/>
            <person name="Liu G.H."/>
            <person name="Pecoraro L."/>
            <person name="Huang H.X."/>
            <person name="Xiao X.J."/>
            <person name="Lin M."/>
            <person name="Wu X.Y."/>
            <person name="Wu W.L."/>
            <person name="Chen Y.Y."/>
            <person name="Chang S.B."/>
            <person name="Sakamoto S."/>
            <person name="Ohme-Takagi M."/>
            <person name="Yagi M."/>
            <person name="Zeng S.J."/>
            <person name="Shen C.Y."/>
            <person name="Yeh C.M."/>
            <person name="Luo Y.B."/>
            <person name="Tsai W.C."/>
            <person name="Van de Peer Y."/>
            <person name="Liu Z.J."/>
        </authorList>
    </citation>
    <scope>NUCLEOTIDE SEQUENCE [LARGE SCALE GENOMIC DNA]</scope>
    <source>
        <strain evidence="2">cv. Shenzhen</strain>
        <tissue evidence="1">Stem</tissue>
    </source>
</reference>
<evidence type="ECO:0000313" key="2">
    <source>
        <dbReference type="Proteomes" id="UP000236161"/>
    </source>
</evidence>
<dbReference type="EMBL" id="KZ451955">
    <property type="protein sequence ID" value="PKA58287.1"/>
    <property type="molecule type" value="Genomic_DNA"/>
</dbReference>
<gene>
    <name evidence="1" type="ORF">AXF42_Ash013011</name>
</gene>
<organism evidence="1 2">
    <name type="scientific">Apostasia shenzhenica</name>
    <dbReference type="NCBI Taxonomy" id="1088818"/>
    <lineage>
        <taxon>Eukaryota</taxon>
        <taxon>Viridiplantae</taxon>
        <taxon>Streptophyta</taxon>
        <taxon>Embryophyta</taxon>
        <taxon>Tracheophyta</taxon>
        <taxon>Spermatophyta</taxon>
        <taxon>Magnoliopsida</taxon>
        <taxon>Liliopsida</taxon>
        <taxon>Asparagales</taxon>
        <taxon>Orchidaceae</taxon>
        <taxon>Apostasioideae</taxon>
        <taxon>Apostasia</taxon>
    </lineage>
</organism>
<accession>A0A2I0ARW4</accession>
<sequence length="63" mass="7069">MLGWKFADRRGVVVAREEERAAGFWARRRRGCIHGVEDRAPPASVRRSNIEAKFCRLQDGGGG</sequence>
<protein>
    <submittedName>
        <fullName evidence="1">Uncharacterized protein</fullName>
    </submittedName>
</protein>
<dbReference type="Proteomes" id="UP000236161">
    <property type="component" value="Unassembled WGS sequence"/>
</dbReference>